<feature type="compositionally biased region" description="Low complexity" evidence="5">
    <location>
        <begin position="52"/>
        <end position="76"/>
    </location>
</feature>
<dbReference type="InterPro" id="IPR050392">
    <property type="entry name" value="Collagen/C1q_domain"/>
</dbReference>
<evidence type="ECO:0000313" key="9">
    <source>
        <dbReference type="RefSeq" id="XP_022110010.1"/>
    </source>
</evidence>
<organism evidence="8 9">
    <name type="scientific">Acanthaster planci</name>
    <name type="common">Crown-of-thorns starfish</name>
    <dbReference type="NCBI Taxonomy" id="133434"/>
    <lineage>
        <taxon>Eukaryota</taxon>
        <taxon>Metazoa</taxon>
        <taxon>Echinodermata</taxon>
        <taxon>Eleutherozoa</taxon>
        <taxon>Asterozoa</taxon>
        <taxon>Asteroidea</taxon>
        <taxon>Valvatacea</taxon>
        <taxon>Valvatida</taxon>
        <taxon>Acanthasteridae</taxon>
        <taxon>Acanthaster</taxon>
    </lineage>
</organism>
<proteinExistence type="predicted"/>
<dbReference type="InterPro" id="IPR001073">
    <property type="entry name" value="C1q_dom"/>
</dbReference>
<evidence type="ECO:0000313" key="8">
    <source>
        <dbReference type="Proteomes" id="UP000694845"/>
    </source>
</evidence>
<keyword evidence="3 6" id="KW-0732">Signal</keyword>
<name>A0A8B7ZZ55_ACAPL</name>
<dbReference type="OrthoDB" id="6154955at2759"/>
<dbReference type="AlphaFoldDB" id="A0A8B7ZZ55"/>
<feature type="signal peptide" evidence="6">
    <location>
        <begin position="1"/>
        <end position="23"/>
    </location>
</feature>
<keyword evidence="4" id="KW-0176">Collagen</keyword>
<evidence type="ECO:0000256" key="4">
    <source>
        <dbReference type="ARBA" id="ARBA00023119"/>
    </source>
</evidence>
<dbReference type="Pfam" id="PF00386">
    <property type="entry name" value="C1q"/>
    <property type="match status" value="1"/>
</dbReference>
<evidence type="ECO:0000256" key="5">
    <source>
        <dbReference type="SAM" id="MobiDB-lite"/>
    </source>
</evidence>
<dbReference type="Pfam" id="PF01391">
    <property type="entry name" value="Collagen"/>
    <property type="match status" value="1"/>
</dbReference>
<dbReference type="KEGG" id="aplc:110989735"/>
<dbReference type="Proteomes" id="UP000694845">
    <property type="component" value="Unplaced"/>
</dbReference>
<dbReference type="GO" id="GO:0005576">
    <property type="term" value="C:extracellular region"/>
    <property type="evidence" value="ECO:0007669"/>
    <property type="project" value="UniProtKB-SubCell"/>
</dbReference>
<dbReference type="SUPFAM" id="SSF49842">
    <property type="entry name" value="TNF-like"/>
    <property type="match status" value="1"/>
</dbReference>
<evidence type="ECO:0000256" key="3">
    <source>
        <dbReference type="ARBA" id="ARBA00022729"/>
    </source>
</evidence>
<gene>
    <name evidence="9" type="primary">LOC110989735</name>
</gene>
<evidence type="ECO:0000256" key="6">
    <source>
        <dbReference type="SAM" id="SignalP"/>
    </source>
</evidence>
<dbReference type="SMART" id="SM00110">
    <property type="entry name" value="C1Q"/>
    <property type="match status" value="1"/>
</dbReference>
<dbReference type="PANTHER" id="PTHR15427:SF52">
    <property type="entry name" value="C1Q DOMAIN-CONTAINING PROTEIN"/>
    <property type="match status" value="1"/>
</dbReference>
<reference evidence="9" key="1">
    <citation type="submission" date="2025-08" db="UniProtKB">
        <authorList>
            <consortium name="RefSeq"/>
        </authorList>
    </citation>
    <scope>IDENTIFICATION</scope>
</reference>
<dbReference type="InterPro" id="IPR008983">
    <property type="entry name" value="Tumour_necrosis_fac-like_dom"/>
</dbReference>
<evidence type="ECO:0000256" key="2">
    <source>
        <dbReference type="ARBA" id="ARBA00022525"/>
    </source>
</evidence>
<keyword evidence="2" id="KW-0964">Secreted</keyword>
<protein>
    <submittedName>
        <fullName evidence="9">Collagen alpha-1(X) chain-like</fullName>
    </submittedName>
</protein>
<dbReference type="RefSeq" id="XP_022110010.1">
    <property type="nucleotide sequence ID" value="XM_022254318.1"/>
</dbReference>
<dbReference type="GeneID" id="110989735"/>
<comment type="subcellular location">
    <subcellularLocation>
        <location evidence="1">Secreted</location>
    </subcellularLocation>
</comment>
<evidence type="ECO:0000256" key="1">
    <source>
        <dbReference type="ARBA" id="ARBA00004613"/>
    </source>
</evidence>
<dbReference type="OMA" id="GEPWETP"/>
<accession>A0A8B7ZZ55</accession>
<dbReference type="PANTHER" id="PTHR15427">
    <property type="entry name" value="EMILIN ELASTIN MICROFIBRIL INTERFACE-LOCATED PROTEIN ELASTIN MICROFIBRIL INTERFACER"/>
    <property type="match status" value="1"/>
</dbReference>
<dbReference type="PRINTS" id="PR00007">
    <property type="entry name" value="COMPLEMNTC1Q"/>
</dbReference>
<feature type="region of interest" description="Disordered" evidence="5">
    <location>
        <begin position="52"/>
        <end position="93"/>
    </location>
</feature>
<feature type="chain" id="PRO_5034055095" evidence="6">
    <location>
        <begin position="24"/>
        <end position="269"/>
    </location>
</feature>
<keyword evidence="8" id="KW-1185">Reference proteome</keyword>
<feature type="domain" description="C1q" evidence="7">
    <location>
        <begin position="135"/>
        <end position="269"/>
    </location>
</feature>
<dbReference type="Gene3D" id="2.60.120.40">
    <property type="match status" value="1"/>
</dbReference>
<evidence type="ECO:0000259" key="7">
    <source>
        <dbReference type="PROSITE" id="PS50871"/>
    </source>
</evidence>
<dbReference type="PROSITE" id="PS50871">
    <property type="entry name" value="C1Q"/>
    <property type="match status" value="1"/>
</dbReference>
<sequence length="269" mass="27823">MQRWYAITFSIAILLGNSVKLRATSTESDPAGGEGPSSQVCPICCQGPAGTPGIQGLPGNQGQLGPAGSKGDVGVKGQKGDIGPTGAVGIVGPKGGDGIGLPGKVGPRGPPGLVGAQGEAGVKGQKGEPWETPGNSAQTVAFTVTRRTDSEMSGSYDSRLSFERFETLLPGTSFDLATGTFTCNVAGTYVFTFSVGKYGSSSLTVSLRKNEDWVVSGNSYDSDQFEQVSSSAVLVLQQGDLVYLTMNGKAWSSSPRHYTSFSGFLLYVE</sequence>
<dbReference type="InterPro" id="IPR008160">
    <property type="entry name" value="Collagen"/>
</dbReference>